<keyword evidence="1" id="KW-0472">Membrane</keyword>
<dbReference type="Gene3D" id="1.25.40.10">
    <property type="entry name" value="Tetratricopeptide repeat domain"/>
    <property type="match status" value="1"/>
</dbReference>
<dbReference type="RefSeq" id="WP_138660065.1">
    <property type="nucleotide sequence ID" value="NZ_VATY01000006.1"/>
</dbReference>
<sequence>MMDKEVLLTNYFSNRLTQDEEQLFNELLESDVDFKAKFDFEQDLKRAIKNKENQDLKSRLVSFEKEIVKEIPKSTPKKSYRYLAIAASVLILMGLAWMGYQDGSSSKYEDLYAANFREYPNTVFTITRGDTNGSLEREAFVAYESGNYFLAIEKFNQMPSEERQPYVDFYLAQSYLNSGTNEKAREYFEKTITKADTFIGESHWYLAMIALKEKDKEGAEHELKKLTEGYDFNKEKALVILKELN</sequence>
<evidence type="ECO:0000313" key="2">
    <source>
        <dbReference type="EMBL" id="TMM52222.1"/>
    </source>
</evidence>
<name>A0A5S3PE15_9FLAO</name>
<dbReference type="SUPFAM" id="SSF48452">
    <property type="entry name" value="TPR-like"/>
    <property type="match status" value="1"/>
</dbReference>
<proteinExistence type="predicted"/>
<dbReference type="AlphaFoldDB" id="A0A5S3PE15"/>
<dbReference type="InterPro" id="IPR011990">
    <property type="entry name" value="TPR-like_helical_dom_sf"/>
</dbReference>
<comment type="caution">
    <text evidence="2">The sequence shown here is derived from an EMBL/GenBank/DDBJ whole genome shotgun (WGS) entry which is preliminary data.</text>
</comment>
<reference evidence="2 3" key="1">
    <citation type="submission" date="2019-05" db="EMBL/GenBank/DDBJ databases">
        <authorList>
            <person name="Zhang J.-Y."/>
            <person name="Feg X."/>
            <person name="Du Z.-J."/>
        </authorList>
    </citation>
    <scope>NUCLEOTIDE SEQUENCE [LARGE SCALE GENOMIC DNA]</scope>
    <source>
        <strain evidence="2 3">RZ26</strain>
    </source>
</reference>
<accession>A0A5S3PE15</accession>
<gene>
    <name evidence="2" type="ORF">FEE95_21280</name>
</gene>
<organism evidence="2 3">
    <name type="scientific">Maribacter algarum</name>
    <name type="common">ex Zhang et al. 2020</name>
    <dbReference type="NCBI Taxonomy" id="2578118"/>
    <lineage>
        <taxon>Bacteria</taxon>
        <taxon>Pseudomonadati</taxon>
        <taxon>Bacteroidota</taxon>
        <taxon>Flavobacteriia</taxon>
        <taxon>Flavobacteriales</taxon>
        <taxon>Flavobacteriaceae</taxon>
        <taxon>Maribacter</taxon>
    </lineage>
</organism>
<dbReference type="EMBL" id="VATY01000006">
    <property type="protein sequence ID" value="TMM52222.1"/>
    <property type="molecule type" value="Genomic_DNA"/>
</dbReference>
<keyword evidence="3" id="KW-1185">Reference proteome</keyword>
<evidence type="ECO:0000256" key="1">
    <source>
        <dbReference type="SAM" id="Phobius"/>
    </source>
</evidence>
<evidence type="ECO:0008006" key="4">
    <source>
        <dbReference type="Google" id="ProtNLM"/>
    </source>
</evidence>
<evidence type="ECO:0000313" key="3">
    <source>
        <dbReference type="Proteomes" id="UP000310314"/>
    </source>
</evidence>
<keyword evidence="1" id="KW-1133">Transmembrane helix</keyword>
<keyword evidence="1" id="KW-0812">Transmembrane</keyword>
<protein>
    <recommendedName>
        <fullName evidence="4">Tetratricopeptide repeat protein</fullName>
    </recommendedName>
</protein>
<dbReference type="OrthoDB" id="979271at2"/>
<dbReference type="Proteomes" id="UP000310314">
    <property type="component" value="Unassembled WGS sequence"/>
</dbReference>
<feature type="transmembrane region" description="Helical" evidence="1">
    <location>
        <begin position="82"/>
        <end position="100"/>
    </location>
</feature>